<dbReference type="PROSITE" id="PS01286">
    <property type="entry name" value="FA58C_2"/>
    <property type="match status" value="1"/>
</dbReference>
<dbReference type="InterPro" id="IPR000421">
    <property type="entry name" value="FA58C"/>
</dbReference>
<sequence>MRISTIRQRGGYQAVRRRRSKQLAIHTRSIEAPSITPQFSEDCKCDAIIIECKSGLAQVKITNGSITETLSYDCSLSGQKTCFVTIVPEDFDQSKPLRLEVLGCNGRIKQCSNAWKMALRDVVRIPDSKIVLRKQSAIGIDIRFMNGVYCGDDDDEAEVEVKGHKWAVMLQERGADGKLSRAKRVDLRIGAILDGAVVYYEDGHSTPCGLRFTPNGSIHHFGGHNSQNLHIPSGVDVVKVEVNRFGWGNRILGGITMTLSNGTKAGWLNKHNSAGRMFEDTDIRVLEAGVGEKIVGFYGSGSHYTEEFGIITGPRDEELPAQTWDMPELQNIQNRGWASNQ</sequence>
<evidence type="ECO:0000313" key="3">
    <source>
        <dbReference type="Proteomes" id="UP001341245"/>
    </source>
</evidence>
<evidence type="ECO:0000313" key="2">
    <source>
        <dbReference type="EMBL" id="KAK6005786.1"/>
    </source>
</evidence>
<accession>A0ABR0TNY7</accession>
<name>A0ABR0TNY7_AURPU</name>
<dbReference type="Proteomes" id="UP001341245">
    <property type="component" value="Unassembled WGS sequence"/>
</dbReference>
<evidence type="ECO:0000259" key="1">
    <source>
        <dbReference type="PROSITE" id="PS01286"/>
    </source>
</evidence>
<reference evidence="2 3" key="1">
    <citation type="submission" date="2023-11" db="EMBL/GenBank/DDBJ databases">
        <title>Draft genome sequence and annotation of the polyextremotolerant black yeast-like fungus Aureobasidium pullulans NRRL 62042.</title>
        <authorList>
            <person name="Dielentheis-Frenken M.R.E."/>
            <person name="Wibberg D."/>
            <person name="Blank L.M."/>
            <person name="Tiso T."/>
        </authorList>
    </citation>
    <scope>NUCLEOTIDE SEQUENCE [LARGE SCALE GENOMIC DNA]</scope>
    <source>
        <strain evidence="2 3">NRRL 62042</strain>
    </source>
</reference>
<dbReference type="EMBL" id="JASGXD010000005">
    <property type="protein sequence ID" value="KAK6005786.1"/>
    <property type="molecule type" value="Genomic_DNA"/>
</dbReference>
<organism evidence="2 3">
    <name type="scientific">Aureobasidium pullulans</name>
    <name type="common">Black yeast</name>
    <name type="synonym">Pullularia pullulans</name>
    <dbReference type="NCBI Taxonomy" id="5580"/>
    <lineage>
        <taxon>Eukaryota</taxon>
        <taxon>Fungi</taxon>
        <taxon>Dikarya</taxon>
        <taxon>Ascomycota</taxon>
        <taxon>Pezizomycotina</taxon>
        <taxon>Dothideomycetes</taxon>
        <taxon>Dothideomycetidae</taxon>
        <taxon>Dothideales</taxon>
        <taxon>Saccotheciaceae</taxon>
        <taxon>Aureobasidium</taxon>
    </lineage>
</organism>
<comment type="caution">
    <text evidence="2">The sequence shown here is derived from an EMBL/GenBank/DDBJ whole genome shotgun (WGS) entry which is preliminary data.</text>
</comment>
<keyword evidence="3" id="KW-1185">Reference proteome</keyword>
<gene>
    <name evidence="2" type="ORF">QM012_007428</name>
</gene>
<feature type="domain" description="F5/8 type C" evidence="1">
    <location>
        <begin position="88"/>
        <end position="104"/>
    </location>
</feature>
<proteinExistence type="predicted"/>
<protein>
    <recommendedName>
        <fullName evidence="1">F5/8 type C domain-containing protein</fullName>
    </recommendedName>
</protein>